<name>A0A5C1E8S3_9RHOO</name>
<dbReference type="Proteomes" id="UP000323671">
    <property type="component" value="Chromosome"/>
</dbReference>
<reference evidence="7 8" key="1">
    <citation type="submission" date="2017-07" db="EMBL/GenBank/DDBJ databases">
        <title>Complete genome sequence of Oryzomicrobium terrae TPP412.</title>
        <authorList>
            <person name="Chiu L.-W."/>
            <person name="Lo K.-J."/>
            <person name="Tsai Y.-M."/>
            <person name="Lin S.-S."/>
            <person name="Kuo C.-H."/>
            <person name="Liu C.-T."/>
        </authorList>
    </citation>
    <scope>NUCLEOTIDE SEQUENCE [LARGE SCALE GENOMIC DNA]</scope>
    <source>
        <strain evidence="7 8">TPP412</strain>
    </source>
</reference>
<protein>
    <recommendedName>
        <fullName evidence="6">DUF1232 domain-containing protein</fullName>
    </recommendedName>
</protein>
<keyword evidence="2 5" id="KW-0812">Transmembrane</keyword>
<feature type="domain" description="DUF1232" evidence="6">
    <location>
        <begin position="35"/>
        <end position="70"/>
    </location>
</feature>
<dbReference type="InterPro" id="IPR010652">
    <property type="entry name" value="DUF1232"/>
</dbReference>
<feature type="transmembrane region" description="Helical" evidence="5">
    <location>
        <begin position="104"/>
        <end position="123"/>
    </location>
</feature>
<feature type="transmembrane region" description="Helical" evidence="5">
    <location>
        <begin position="32"/>
        <end position="53"/>
    </location>
</feature>
<evidence type="ECO:0000313" key="7">
    <source>
        <dbReference type="EMBL" id="QEL64607.1"/>
    </source>
</evidence>
<dbReference type="AlphaFoldDB" id="A0A5C1E8S3"/>
<comment type="subcellular location">
    <subcellularLocation>
        <location evidence="1">Endomembrane system</location>
        <topology evidence="1">Multi-pass membrane protein</topology>
    </subcellularLocation>
</comment>
<keyword evidence="4 5" id="KW-0472">Membrane</keyword>
<gene>
    <name evidence="7" type="ORF">OTERR_11310</name>
</gene>
<sequence>MSILPALRNAARRLKQEALTVYFIARDPRTPWLVRLLALAVAAYAASPIDLIPDFIPVLGYVDDLLLLPLAIWLILKLVPAEILAASRQRAAALAERPTSRTAALCIVVLWLAALGGLGYWWLAQAAA</sequence>
<evidence type="ECO:0000256" key="3">
    <source>
        <dbReference type="ARBA" id="ARBA00022989"/>
    </source>
</evidence>
<evidence type="ECO:0000256" key="2">
    <source>
        <dbReference type="ARBA" id="ARBA00022692"/>
    </source>
</evidence>
<keyword evidence="8" id="KW-1185">Reference proteome</keyword>
<feature type="transmembrane region" description="Helical" evidence="5">
    <location>
        <begin position="65"/>
        <end position="84"/>
    </location>
</feature>
<dbReference type="KEGG" id="otr:OTERR_11310"/>
<dbReference type="Pfam" id="PF06803">
    <property type="entry name" value="DUF1232"/>
    <property type="match status" value="1"/>
</dbReference>
<evidence type="ECO:0000256" key="1">
    <source>
        <dbReference type="ARBA" id="ARBA00004127"/>
    </source>
</evidence>
<keyword evidence="3 5" id="KW-1133">Transmembrane helix</keyword>
<evidence type="ECO:0000259" key="6">
    <source>
        <dbReference type="Pfam" id="PF06803"/>
    </source>
</evidence>
<dbReference type="EMBL" id="CP022579">
    <property type="protein sequence ID" value="QEL64607.1"/>
    <property type="molecule type" value="Genomic_DNA"/>
</dbReference>
<organism evidence="7 8">
    <name type="scientific">Oryzomicrobium terrae</name>
    <dbReference type="NCBI Taxonomy" id="1735038"/>
    <lineage>
        <taxon>Bacteria</taxon>
        <taxon>Pseudomonadati</taxon>
        <taxon>Pseudomonadota</taxon>
        <taxon>Betaproteobacteria</taxon>
        <taxon>Rhodocyclales</taxon>
        <taxon>Rhodocyclaceae</taxon>
        <taxon>Oryzomicrobium</taxon>
    </lineage>
</organism>
<dbReference type="RefSeq" id="WP_149425107.1">
    <property type="nucleotide sequence ID" value="NZ_CP022579.1"/>
</dbReference>
<proteinExistence type="predicted"/>
<accession>A0A5C1E8S3</accession>
<evidence type="ECO:0000313" key="8">
    <source>
        <dbReference type="Proteomes" id="UP000323671"/>
    </source>
</evidence>
<evidence type="ECO:0000256" key="5">
    <source>
        <dbReference type="SAM" id="Phobius"/>
    </source>
</evidence>
<dbReference type="GO" id="GO:0012505">
    <property type="term" value="C:endomembrane system"/>
    <property type="evidence" value="ECO:0007669"/>
    <property type="project" value="UniProtKB-SubCell"/>
</dbReference>
<evidence type="ECO:0000256" key="4">
    <source>
        <dbReference type="ARBA" id="ARBA00023136"/>
    </source>
</evidence>